<feature type="region of interest" description="Disordered" evidence="1">
    <location>
        <begin position="1"/>
        <end position="24"/>
    </location>
</feature>
<evidence type="ECO:0000256" key="1">
    <source>
        <dbReference type="SAM" id="MobiDB-lite"/>
    </source>
</evidence>
<accession>A0A6A7AE33</accession>
<name>A0A6A7AE33_9PLEO</name>
<keyword evidence="3" id="KW-1185">Reference proteome</keyword>
<organism evidence="2 3">
    <name type="scientific">Ophiobolus disseminans</name>
    <dbReference type="NCBI Taxonomy" id="1469910"/>
    <lineage>
        <taxon>Eukaryota</taxon>
        <taxon>Fungi</taxon>
        <taxon>Dikarya</taxon>
        <taxon>Ascomycota</taxon>
        <taxon>Pezizomycotina</taxon>
        <taxon>Dothideomycetes</taxon>
        <taxon>Pleosporomycetidae</taxon>
        <taxon>Pleosporales</taxon>
        <taxon>Pleosporineae</taxon>
        <taxon>Phaeosphaeriaceae</taxon>
        <taxon>Ophiobolus</taxon>
    </lineage>
</organism>
<gene>
    <name evidence="2" type="ORF">CC86DRAFT_168963</name>
</gene>
<dbReference type="AlphaFoldDB" id="A0A6A7AE33"/>
<evidence type="ECO:0000313" key="3">
    <source>
        <dbReference type="Proteomes" id="UP000799424"/>
    </source>
</evidence>
<sequence>MEEAGALGPGYMRRQPRRTPAGTAGTQDRAFLSWALLCLYRGVWGPCLQQSIRSPTQFICYSAVLCLIFECINAGSHLSGEGDIKFARLAGASPMGKAPVRACPKPCHMRRALTCLETLPR</sequence>
<evidence type="ECO:0000313" key="2">
    <source>
        <dbReference type="EMBL" id="KAF2830917.1"/>
    </source>
</evidence>
<reference evidence="2" key="1">
    <citation type="journal article" date="2020" name="Stud. Mycol.">
        <title>101 Dothideomycetes genomes: a test case for predicting lifestyles and emergence of pathogens.</title>
        <authorList>
            <person name="Haridas S."/>
            <person name="Albert R."/>
            <person name="Binder M."/>
            <person name="Bloem J."/>
            <person name="Labutti K."/>
            <person name="Salamov A."/>
            <person name="Andreopoulos B."/>
            <person name="Baker S."/>
            <person name="Barry K."/>
            <person name="Bills G."/>
            <person name="Bluhm B."/>
            <person name="Cannon C."/>
            <person name="Castanera R."/>
            <person name="Culley D."/>
            <person name="Daum C."/>
            <person name="Ezra D."/>
            <person name="Gonzalez J."/>
            <person name="Henrissat B."/>
            <person name="Kuo A."/>
            <person name="Liang C."/>
            <person name="Lipzen A."/>
            <person name="Lutzoni F."/>
            <person name="Magnuson J."/>
            <person name="Mondo S."/>
            <person name="Nolan M."/>
            <person name="Ohm R."/>
            <person name="Pangilinan J."/>
            <person name="Park H.-J."/>
            <person name="Ramirez L."/>
            <person name="Alfaro M."/>
            <person name="Sun H."/>
            <person name="Tritt A."/>
            <person name="Yoshinaga Y."/>
            <person name="Zwiers L.-H."/>
            <person name="Turgeon B."/>
            <person name="Goodwin S."/>
            <person name="Spatafora J."/>
            <person name="Crous P."/>
            <person name="Grigoriev I."/>
        </authorList>
    </citation>
    <scope>NUCLEOTIDE SEQUENCE</scope>
    <source>
        <strain evidence="2">CBS 113818</strain>
    </source>
</reference>
<protein>
    <submittedName>
        <fullName evidence="2">Uncharacterized protein</fullName>
    </submittedName>
</protein>
<dbReference type="Proteomes" id="UP000799424">
    <property type="component" value="Unassembled WGS sequence"/>
</dbReference>
<dbReference type="EMBL" id="MU006219">
    <property type="protein sequence ID" value="KAF2830917.1"/>
    <property type="molecule type" value="Genomic_DNA"/>
</dbReference>
<proteinExistence type="predicted"/>